<dbReference type="InterPro" id="IPR010713">
    <property type="entry name" value="XET_C"/>
</dbReference>
<evidence type="ECO:0000256" key="10">
    <source>
        <dbReference type="PIRSR" id="PIRSR608264-1"/>
    </source>
</evidence>
<keyword evidence="14" id="KW-1185">Reference proteome</keyword>
<evidence type="ECO:0000256" key="2">
    <source>
        <dbReference type="ARBA" id="ARBA00022679"/>
    </source>
</evidence>
<dbReference type="AlphaFoldDB" id="A0AAV6JXB4"/>
<dbReference type="FunFam" id="2.60.120.200:FF:000025">
    <property type="entry name" value="Xyloglucan endotransglucosylase/hydrolase"/>
    <property type="match status" value="1"/>
</dbReference>
<feature type="active site" description="Proton donor" evidence="10">
    <location>
        <position position="106"/>
    </location>
</feature>
<dbReference type="Proteomes" id="UP000823749">
    <property type="component" value="Chromosome 6"/>
</dbReference>
<comment type="subcellular location">
    <subcellularLocation>
        <location evidence="11">Secreted</location>
        <location evidence="11">Cell wall</location>
    </subcellularLocation>
    <subcellularLocation>
        <location evidence="11">Secreted</location>
        <location evidence="11">Extracellular space</location>
        <location evidence="11">Apoplast</location>
    </subcellularLocation>
</comment>
<gene>
    <name evidence="13" type="ORF">RHGRI_017293</name>
</gene>
<feature type="signal peptide" evidence="11">
    <location>
        <begin position="1"/>
        <end position="24"/>
    </location>
</feature>
<dbReference type="Gene3D" id="2.60.120.200">
    <property type="match status" value="1"/>
</dbReference>
<dbReference type="GO" id="GO:0004553">
    <property type="term" value="F:hydrolase activity, hydrolyzing O-glycosyl compounds"/>
    <property type="evidence" value="ECO:0007669"/>
    <property type="project" value="InterPro"/>
</dbReference>
<evidence type="ECO:0000256" key="3">
    <source>
        <dbReference type="ARBA" id="ARBA00022801"/>
    </source>
</evidence>
<evidence type="ECO:0000256" key="11">
    <source>
        <dbReference type="RuleBase" id="RU361120"/>
    </source>
</evidence>
<evidence type="ECO:0000256" key="6">
    <source>
        <dbReference type="ARBA" id="ARBA00023295"/>
    </source>
</evidence>
<dbReference type="GO" id="GO:0048046">
    <property type="term" value="C:apoplast"/>
    <property type="evidence" value="ECO:0007669"/>
    <property type="project" value="UniProtKB-SubCell"/>
</dbReference>
<dbReference type="EMBL" id="JACTNZ010000006">
    <property type="protein sequence ID" value="KAG5544798.1"/>
    <property type="molecule type" value="Genomic_DNA"/>
</dbReference>
<dbReference type="PROSITE" id="PS01034">
    <property type="entry name" value="GH16_1"/>
    <property type="match status" value="1"/>
</dbReference>
<feature type="glycosylation site" description="N-linked (GlcNAc...) asparagine" evidence="9">
    <location>
        <position position="110"/>
    </location>
</feature>
<evidence type="ECO:0000313" key="14">
    <source>
        <dbReference type="Proteomes" id="UP000823749"/>
    </source>
</evidence>
<dbReference type="EC" id="2.4.1.207" evidence="11"/>
<dbReference type="GO" id="GO:0010411">
    <property type="term" value="P:xyloglucan metabolic process"/>
    <property type="evidence" value="ECO:0007669"/>
    <property type="project" value="InterPro"/>
</dbReference>
<comment type="similarity">
    <text evidence="11">Belongs to the glycosyl hydrolase 16 family.</text>
</comment>
<dbReference type="GO" id="GO:0071555">
    <property type="term" value="P:cell wall organization"/>
    <property type="evidence" value="ECO:0007669"/>
    <property type="project" value="UniProtKB-KW"/>
</dbReference>
<dbReference type="PRINTS" id="PR00737">
    <property type="entry name" value="GLHYDRLASE16"/>
</dbReference>
<keyword evidence="2 11" id="KW-0808">Transferase</keyword>
<keyword evidence="4" id="KW-1015">Disulfide bond</keyword>
<accession>A0AAV6JXB4</accession>
<dbReference type="InterPro" id="IPR044791">
    <property type="entry name" value="Beta-glucanase/XTH"/>
</dbReference>
<comment type="function">
    <text evidence="11">Catalyzes xyloglucan endohydrolysis (XEH) and/or endotransglycosylation (XET). Cleaves and religates xyloglucan polymers, an essential constituent of the primary cell wall, and thereby participates in cell wall construction of growing tissues.</text>
</comment>
<keyword evidence="1" id="KW-0328">Glycosyltransferase</keyword>
<dbReference type="InterPro" id="IPR008264">
    <property type="entry name" value="Beta_glucanase"/>
</dbReference>
<dbReference type="Pfam" id="PF06955">
    <property type="entry name" value="XET_C"/>
    <property type="match status" value="1"/>
</dbReference>
<keyword evidence="11" id="KW-0052">Apoplast</keyword>
<dbReference type="CDD" id="cd02176">
    <property type="entry name" value="GH16_XET"/>
    <property type="match status" value="1"/>
</dbReference>
<keyword evidence="5" id="KW-0325">Glycoprotein</keyword>
<evidence type="ECO:0000256" key="5">
    <source>
        <dbReference type="ARBA" id="ARBA00023180"/>
    </source>
</evidence>
<organism evidence="13 14">
    <name type="scientific">Rhododendron griersonianum</name>
    <dbReference type="NCBI Taxonomy" id="479676"/>
    <lineage>
        <taxon>Eukaryota</taxon>
        <taxon>Viridiplantae</taxon>
        <taxon>Streptophyta</taxon>
        <taxon>Embryophyta</taxon>
        <taxon>Tracheophyta</taxon>
        <taxon>Spermatophyta</taxon>
        <taxon>Magnoliopsida</taxon>
        <taxon>eudicotyledons</taxon>
        <taxon>Gunneridae</taxon>
        <taxon>Pentapetalae</taxon>
        <taxon>asterids</taxon>
        <taxon>Ericales</taxon>
        <taxon>Ericaceae</taxon>
        <taxon>Ericoideae</taxon>
        <taxon>Rhodoreae</taxon>
        <taxon>Rhododendron</taxon>
    </lineage>
</organism>
<feature type="chain" id="PRO_5043097261" description="Xyloglucan endotransglucosylase/hydrolase" evidence="11">
    <location>
        <begin position="25"/>
        <end position="295"/>
    </location>
</feature>
<reference evidence="13 14" key="1">
    <citation type="submission" date="2020-08" db="EMBL/GenBank/DDBJ databases">
        <title>Plant Genome Project.</title>
        <authorList>
            <person name="Zhang R.-G."/>
        </authorList>
    </citation>
    <scope>NUCLEOTIDE SEQUENCE [LARGE SCALE GENOMIC DNA]</scope>
    <source>
        <strain evidence="13">WSP0</strain>
        <tissue evidence="13">Leaf</tissue>
    </source>
</reference>
<proteinExistence type="inferred from homology"/>
<dbReference type="PANTHER" id="PTHR31062">
    <property type="entry name" value="XYLOGLUCAN ENDOTRANSGLUCOSYLASE/HYDROLASE PROTEIN 8-RELATED"/>
    <property type="match status" value="1"/>
</dbReference>
<evidence type="ECO:0000256" key="4">
    <source>
        <dbReference type="ARBA" id="ARBA00023157"/>
    </source>
</evidence>
<evidence type="ECO:0000256" key="8">
    <source>
        <dbReference type="PIRSR" id="PIRSR005604-1"/>
    </source>
</evidence>
<keyword evidence="11" id="KW-0134">Cell wall</keyword>
<dbReference type="InterPro" id="IPR008263">
    <property type="entry name" value="GH16_AS"/>
</dbReference>
<feature type="domain" description="GH16" evidence="12">
    <location>
        <begin position="1"/>
        <end position="216"/>
    </location>
</feature>
<keyword evidence="6 11" id="KW-0326">Glycosidase</keyword>
<keyword evidence="11" id="KW-0961">Cell wall biogenesis/degradation</keyword>
<feature type="active site" description="Nucleophile" evidence="8">
    <location>
        <position position="106"/>
    </location>
</feature>
<keyword evidence="11" id="KW-0964">Secreted</keyword>
<dbReference type="InterPro" id="IPR016455">
    <property type="entry name" value="XTH"/>
</dbReference>
<dbReference type="Pfam" id="PF00722">
    <property type="entry name" value="Glyco_hydro_16"/>
    <property type="match status" value="1"/>
</dbReference>
<dbReference type="InterPro" id="IPR013320">
    <property type="entry name" value="ConA-like_dom_sf"/>
</dbReference>
<dbReference type="InterPro" id="IPR000757">
    <property type="entry name" value="Beta-glucanase-like"/>
</dbReference>
<keyword evidence="7" id="KW-0292">Fruit ripening</keyword>
<comment type="PTM">
    <text evidence="11">Contains at least one intrachain disulfide bond essential for its enzymatic activity.</text>
</comment>
<feature type="active site" description="Nucleophile" evidence="8">
    <location>
        <position position="102"/>
    </location>
</feature>
<keyword evidence="3 11" id="KW-0378">Hydrolase</keyword>
<dbReference type="SUPFAM" id="SSF49899">
    <property type="entry name" value="Concanavalin A-like lectins/glucanases"/>
    <property type="match status" value="1"/>
</dbReference>
<dbReference type="PIRSF" id="PIRSF005604">
    <property type="entry name" value="XET"/>
    <property type="match status" value="1"/>
</dbReference>
<keyword evidence="11" id="KW-0732">Signal</keyword>
<protein>
    <recommendedName>
        <fullName evidence="11">Xyloglucan endotransglucosylase/hydrolase</fullName>
        <ecNumber evidence="11">2.4.1.207</ecNumber>
    </recommendedName>
</protein>
<dbReference type="GO" id="GO:0042546">
    <property type="term" value="P:cell wall biogenesis"/>
    <property type="evidence" value="ECO:0007669"/>
    <property type="project" value="InterPro"/>
</dbReference>
<evidence type="ECO:0000256" key="9">
    <source>
        <dbReference type="PIRSR" id="PIRSR005604-2"/>
    </source>
</evidence>
<sequence>MSSLSSSVMLLVLVLMAILTAASAENFYRDVGISTFGDELAVILNGGDLLTLSLDNYSGSGFQSINDYLFGRFDMNIKLVPNNSAGTVATFYLSSQGLTHDEIDFEFLGNLSGQPYTVHTNIYTQGVGNREQQFRVWFDPTASFHKYTVIWNPQRIILMVDDIPIRVFNNNEAIGVPFPNSQAMNVYATIWDAEDWATEGGRIQTDWTQAPFTASYEHFELEACVYSSGSSSCGSSQSTTSITSNEAWLTQSLDSEDLEKLLWVQQTCMIYDYSTDYERFPQGLPPECNQPRFQQ</sequence>
<evidence type="ECO:0000256" key="7">
    <source>
        <dbReference type="ARBA" id="ARBA00033478"/>
    </source>
</evidence>
<evidence type="ECO:0000259" key="12">
    <source>
        <dbReference type="PROSITE" id="PS51762"/>
    </source>
</evidence>
<dbReference type="GO" id="GO:0009835">
    <property type="term" value="P:fruit ripening"/>
    <property type="evidence" value="ECO:0007669"/>
    <property type="project" value="UniProtKB-KW"/>
</dbReference>
<dbReference type="GO" id="GO:0016762">
    <property type="term" value="F:xyloglucan:xyloglucosyl transferase activity"/>
    <property type="evidence" value="ECO:0007669"/>
    <property type="project" value="UniProtKB-EC"/>
</dbReference>
<evidence type="ECO:0000313" key="13">
    <source>
        <dbReference type="EMBL" id="KAG5544798.1"/>
    </source>
</evidence>
<name>A0AAV6JXB4_9ERIC</name>
<dbReference type="PROSITE" id="PS51762">
    <property type="entry name" value="GH16_2"/>
    <property type="match status" value="1"/>
</dbReference>
<comment type="caution">
    <text evidence="13">The sequence shown here is derived from an EMBL/GenBank/DDBJ whole genome shotgun (WGS) entry which is preliminary data.</text>
</comment>
<evidence type="ECO:0000256" key="1">
    <source>
        <dbReference type="ARBA" id="ARBA00022676"/>
    </source>
</evidence>